<dbReference type="SUPFAM" id="SSF54665">
    <property type="entry name" value="CO dehydrogenase molybdoprotein N-domain-like"/>
    <property type="match status" value="1"/>
</dbReference>
<dbReference type="Gene3D" id="3.10.20.30">
    <property type="match status" value="1"/>
</dbReference>
<dbReference type="SUPFAM" id="SSF56003">
    <property type="entry name" value="Molybdenum cofactor-binding domain"/>
    <property type="match status" value="1"/>
</dbReference>
<dbReference type="SMART" id="SM01008">
    <property type="entry name" value="Ald_Xan_dh_C"/>
    <property type="match status" value="1"/>
</dbReference>
<evidence type="ECO:0000256" key="8">
    <source>
        <dbReference type="ARBA" id="ARBA00023002"/>
    </source>
</evidence>
<dbReference type="PROSITE" id="PS00197">
    <property type="entry name" value="2FE2S_FER_1"/>
    <property type="match status" value="1"/>
</dbReference>
<dbReference type="InterPro" id="IPR002346">
    <property type="entry name" value="Mopterin_DH_FAD-bd"/>
</dbReference>
<feature type="binding site" evidence="15">
    <location>
        <position position="223"/>
    </location>
    <ligand>
        <name>[2Fe-2S] cluster</name>
        <dbReference type="ChEBI" id="CHEBI:190135"/>
        <label>2</label>
    </ligand>
</feature>
<feature type="binding site" evidence="15">
    <location>
        <position position="80"/>
    </location>
    <ligand>
        <name>[2Fe-2S] cluster</name>
        <dbReference type="ChEBI" id="CHEBI:190135"/>
        <label>1</label>
    </ligand>
</feature>
<dbReference type="Pfam" id="PF00111">
    <property type="entry name" value="Fer2"/>
    <property type="match status" value="1"/>
</dbReference>
<evidence type="ECO:0000256" key="14">
    <source>
        <dbReference type="PIRSR" id="PIRSR000127-2"/>
    </source>
</evidence>
<dbReference type="GO" id="GO:0004854">
    <property type="term" value="F:xanthine dehydrogenase activity"/>
    <property type="evidence" value="ECO:0007669"/>
    <property type="project" value="UniProtKB-EC"/>
</dbReference>
<comment type="cofactor">
    <cofactor evidence="12">
        <name>[2Fe-2S] cluster</name>
        <dbReference type="ChEBI" id="CHEBI:190135"/>
    </cofactor>
</comment>
<evidence type="ECO:0000256" key="3">
    <source>
        <dbReference type="ARBA" id="ARBA00022505"/>
    </source>
</evidence>
<feature type="binding site" evidence="15">
    <location>
        <position position="167"/>
    </location>
    <ligand>
        <name>[2Fe-2S] cluster</name>
        <dbReference type="ChEBI" id="CHEBI:190135"/>
        <label>2</label>
    </ligand>
</feature>
<evidence type="ECO:0000313" key="19">
    <source>
        <dbReference type="EMBL" id="KAK1744067.1"/>
    </source>
</evidence>
<dbReference type="SUPFAM" id="SSF55447">
    <property type="entry name" value="CO dehydrogenase flavoprotein C-terminal domain-like"/>
    <property type="match status" value="1"/>
</dbReference>
<dbReference type="FunFam" id="3.30.365.10:FF:000004">
    <property type="entry name" value="Xanthine dehydrogenase oxidase"/>
    <property type="match status" value="1"/>
</dbReference>
<evidence type="ECO:0000256" key="2">
    <source>
        <dbReference type="ARBA" id="ARBA00006849"/>
    </source>
</evidence>
<dbReference type="Gene3D" id="3.30.365.10">
    <property type="entry name" value="Aldehyde oxidase/xanthine dehydrogenase, molybdopterin binding domain"/>
    <property type="match status" value="4"/>
</dbReference>
<keyword evidence="10 15" id="KW-0411">Iron-sulfur</keyword>
<feature type="domain" description="FAD-binding PCMH-type" evidence="18">
    <location>
        <begin position="362"/>
        <end position="566"/>
    </location>
</feature>
<feature type="active site" description="Proton acceptor" evidence="13">
    <location>
        <position position="1521"/>
    </location>
</feature>
<feature type="binding site" evidence="14">
    <location>
        <position position="507"/>
    </location>
    <ligand>
        <name>FAD</name>
        <dbReference type="ChEBI" id="CHEBI:57692"/>
    </ligand>
</feature>
<keyword evidence="9 15" id="KW-0408">Iron</keyword>
<reference evidence="19" key="1">
    <citation type="submission" date="2023-06" db="EMBL/GenBank/DDBJ databases">
        <title>Survivors Of The Sea: Transcriptome response of Skeletonema marinoi to long-term dormancy.</title>
        <authorList>
            <person name="Pinder M.I.M."/>
            <person name="Kourtchenko O."/>
            <person name="Robertson E.K."/>
            <person name="Larsson T."/>
            <person name="Maumus F."/>
            <person name="Osuna-Cruz C.M."/>
            <person name="Vancaester E."/>
            <person name="Stenow R."/>
            <person name="Vandepoele K."/>
            <person name="Ploug H."/>
            <person name="Bruchert V."/>
            <person name="Godhe A."/>
            <person name="Topel M."/>
        </authorList>
    </citation>
    <scope>NUCLEOTIDE SEQUENCE</scope>
    <source>
        <strain evidence="19">R05AC</strain>
    </source>
</reference>
<evidence type="ECO:0000256" key="15">
    <source>
        <dbReference type="PIRSR" id="PIRSR000127-3"/>
    </source>
</evidence>
<feature type="binding site" evidence="14">
    <location>
        <position position="575"/>
    </location>
    <ligand>
        <name>FAD</name>
        <dbReference type="ChEBI" id="CHEBI:57692"/>
    </ligand>
</feature>
<dbReference type="InterPro" id="IPR036683">
    <property type="entry name" value="CO_DH_flav_C_dom_sf"/>
</dbReference>
<dbReference type="Gene3D" id="1.10.150.120">
    <property type="entry name" value="[2Fe-2S]-binding domain"/>
    <property type="match status" value="1"/>
</dbReference>
<dbReference type="InterPro" id="IPR037165">
    <property type="entry name" value="AldOxase/xan_DH_Mopterin-bd_sf"/>
</dbReference>
<dbReference type="InterPro" id="IPR016166">
    <property type="entry name" value="FAD-bd_PCMH"/>
</dbReference>
<evidence type="ECO:0000256" key="11">
    <source>
        <dbReference type="ARBA" id="ARBA00023027"/>
    </source>
</evidence>
<proteinExistence type="inferred from homology"/>
<evidence type="ECO:0000256" key="9">
    <source>
        <dbReference type="ARBA" id="ARBA00023004"/>
    </source>
</evidence>
<feature type="binding site" evidence="15">
    <location>
        <position position="170"/>
    </location>
    <ligand>
        <name>[2Fe-2S] cluster</name>
        <dbReference type="ChEBI" id="CHEBI:190135"/>
        <label>2</label>
    </ligand>
</feature>
<evidence type="ECO:0000256" key="16">
    <source>
        <dbReference type="SAM" id="MobiDB-lite"/>
    </source>
</evidence>
<dbReference type="Pfam" id="PF20256">
    <property type="entry name" value="MoCoBD_2"/>
    <property type="match status" value="1"/>
</dbReference>
<keyword evidence="7 14" id="KW-0274">FAD</keyword>
<feature type="binding site" evidence="15">
    <location>
        <position position="993"/>
    </location>
    <ligand>
        <name>Mo-molybdopterin</name>
        <dbReference type="ChEBI" id="CHEBI:71302"/>
    </ligand>
    <ligandPart>
        <name>Mo</name>
        <dbReference type="ChEBI" id="CHEBI:28685"/>
    </ligandPart>
</feature>
<dbReference type="InterPro" id="IPR036856">
    <property type="entry name" value="Ald_Oxase/Xan_DH_a/b_sf"/>
</dbReference>
<dbReference type="Gene3D" id="3.30.390.50">
    <property type="entry name" value="CO dehydrogenase flavoprotein, C-terminal domain"/>
    <property type="match status" value="1"/>
</dbReference>
<dbReference type="GO" id="GO:0005506">
    <property type="term" value="F:iron ion binding"/>
    <property type="evidence" value="ECO:0007669"/>
    <property type="project" value="InterPro"/>
</dbReference>
<evidence type="ECO:0000256" key="4">
    <source>
        <dbReference type="ARBA" id="ARBA00022630"/>
    </source>
</evidence>
<dbReference type="SUPFAM" id="SSF54292">
    <property type="entry name" value="2Fe-2S ferredoxin-like"/>
    <property type="match status" value="1"/>
</dbReference>
<dbReference type="InterPro" id="IPR016208">
    <property type="entry name" value="Ald_Oxase/xanthine_DH-like"/>
</dbReference>
<comment type="caution">
    <text evidence="19">The sequence shown here is derived from an EMBL/GenBank/DDBJ whole genome shotgun (WGS) entry which is preliminary data.</text>
</comment>
<dbReference type="InterPro" id="IPR036010">
    <property type="entry name" value="2Fe-2S_ferredoxin-like_sf"/>
</dbReference>
<feature type="binding site" evidence="14">
    <location>
        <position position="1245"/>
    </location>
    <ligand>
        <name>substrate</name>
    </ligand>
</feature>
<feature type="domain" description="2Fe-2S ferredoxin-type" evidence="17">
    <location>
        <begin position="32"/>
        <end position="120"/>
    </location>
</feature>
<keyword evidence="20" id="KW-1185">Reference proteome</keyword>
<dbReference type="InterPro" id="IPR005107">
    <property type="entry name" value="CO_DH_flav_C"/>
</dbReference>
<comment type="cofactor">
    <cofactor evidence="1 14">
        <name>FAD</name>
        <dbReference type="ChEBI" id="CHEBI:57692"/>
    </cofactor>
</comment>
<dbReference type="EMBL" id="JATAAI010000008">
    <property type="protein sequence ID" value="KAK1744067.1"/>
    <property type="molecule type" value="Genomic_DNA"/>
</dbReference>
<dbReference type="GO" id="GO:0071949">
    <property type="term" value="F:FAD binding"/>
    <property type="evidence" value="ECO:0007669"/>
    <property type="project" value="InterPro"/>
</dbReference>
<name>A0AAD8YEQ2_9STRA</name>
<dbReference type="GO" id="GO:0051537">
    <property type="term" value="F:2 iron, 2 sulfur cluster binding"/>
    <property type="evidence" value="ECO:0007669"/>
    <property type="project" value="UniProtKB-KW"/>
</dbReference>
<feature type="binding site" evidence="14">
    <location>
        <position position="1028"/>
    </location>
    <ligand>
        <name>substrate</name>
    </ligand>
</feature>
<dbReference type="InterPro" id="IPR036318">
    <property type="entry name" value="FAD-bd_PCMH-like_sf"/>
</dbReference>
<feature type="binding site" evidence="15">
    <location>
        <position position="1024"/>
    </location>
    <ligand>
        <name>Mo-molybdopterin</name>
        <dbReference type="ChEBI" id="CHEBI:71302"/>
    </ligand>
    <ligandPart>
        <name>Mo</name>
        <dbReference type="ChEBI" id="CHEBI:28685"/>
    </ligandPart>
</feature>
<feature type="binding site" evidence="14">
    <location>
        <position position="1144"/>
    </location>
    <ligand>
        <name>substrate</name>
    </ligand>
</feature>
<accession>A0AAD8YEQ2</accession>
<comment type="cofactor">
    <cofactor evidence="15">
        <name>[2Fe-2S] cluster</name>
        <dbReference type="ChEBI" id="CHEBI:190135"/>
    </cofactor>
    <text evidence="15">Binds 2 [2Fe-2S] clusters.</text>
</comment>
<evidence type="ECO:0000256" key="6">
    <source>
        <dbReference type="ARBA" id="ARBA00022723"/>
    </source>
</evidence>
<dbReference type="InterPro" id="IPR016169">
    <property type="entry name" value="FAD-bd_PCMH_sub2"/>
</dbReference>
<dbReference type="PANTHER" id="PTHR45444">
    <property type="entry name" value="XANTHINE DEHYDROGENASE"/>
    <property type="match status" value="1"/>
</dbReference>
<feature type="binding site" evidence="15">
    <location>
        <position position="1314"/>
    </location>
    <ligand>
        <name>Mo-molybdopterin</name>
        <dbReference type="ChEBI" id="CHEBI:71302"/>
    </ligand>
    <ligandPart>
        <name>Mo</name>
        <dbReference type="ChEBI" id="CHEBI:28685"/>
    </ligandPart>
</feature>
<feature type="compositionally biased region" description="Low complexity" evidence="16">
    <location>
        <begin position="134"/>
        <end position="145"/>
    </location>
</feature>
<dbReference type="InterPro" id="IPR000674">
    <property type="entry name" value="Ald_Oxase/Xan_DH_a/b"/>
</dbReference>
<evidence type="ECO:0000256" key="13">
    <source>
        <dbReference type="PIRSR" id="PIRSR000127-1"/>
    </source>
</evidence>
<sequence length="1588" mass="172683">MPINLSYESDIATLNNAAQPSSNTDDNYRSTPLLYINSHRIPAHLAALARPNQTLLDFLRNTLHLTGSKLGCGEGGCGACTVLLSRFDKSKGAVVHSTVNACLFPVLGADGCHVTTVEGIGSWRHDANKNGVGSNNSSNITANSSVEETDNLHPIQRAMVDMHGSQCGYCTPGIVMALYGLFAQDGMLPSSISGDNSGDGNHKTTTAAQRQDYLEEHLDGNLCRCTGYRPIWDAARSLVSCHHSEDDLEEIRGPCGVKCGECPERESCEMDCNLESKKQMADVAADDNGGGCCGGSSNSGNEKCCSSSSMDKIQQYQQIIESKHSEKWWDQPNDMFPDELLRDDEKSVHDELSTPLKVMDTSIHNGGTWYTPNTLEELLDLFREFSSGGSSSSGGGIKMVVGNTEVGIETKFKHASYPTMVHPSKDIHTLHDIFSTGDHYRVGGCAALGDLQEFCHSEMTSDGEEANRRHERTAKPIHDMLRWFASTQIRNVACLGGNLVTASPISDMNPMLCSLGATLVLASRPKSDGGVVRRNVKVSDFFIGYRTVEKEDMEVIERVDVPLLQDRFEYCIPFKQARRREDDISIVTSGMRIKLRPATKTDNGDRHWEIEDVAIAFGGMAPKTVMARRTMDALIGKPFDSNSFEDARKVLQDEFQMPDDVPGGQAQYRLTLACSFLHRFYLNCVEELTKDVAADKTEGLSYPPVPLIDDDEECGVGGFVGVKKPSITGLQTYPEPKVAMGLEVEHLGMKDESSDLPLAAVAAAAAKSSLSDKPTKQKNNSVGQPATHASGPLHCTGEAIYIDDIPAPANLLHGSLILASKCHATLASINVEPALSIPGVAGVFTSEDIERIGGDNKVGPILLDDFTFLPVGEKVDFVGQVLGIVVAASQEIAEKGARAVAVEYTDDVEGKAIVSIEDAIDAESFWTDFRHEMKRGGNVDEILNKSEVDGKRLVIVEGSMRSGGQEHFYLEPNSTLAVPSESATNLTIYSSTQAPTKTQDFCARVTNTPAAKVVVRMKRMGGGFGGKETRSVFVATAAAVSAKLMNRPVRVTLNRDTDMAITGGRHAFLAKYKAGAIVEEDGTIKLHALDVRLYNNGGCKFDLSGPVMDRALFHVDNCYFWPNFHSVGTSCKTSQPPHTAFRGFGGPQGLLVAEHIMDHFATECNVSGDKLRRDNMYSLQDATPFGMRFGDGFTGMWNVPAMWDRLEKELDIPGRRQRAAEFNKKNKWVKRGVGFIPTKFGIAFTAKYMNQGGALVHLYTDGTVLVTHGGTEMGQGLHTKVCQVAAQAFNIPLDHVYVNDSSTDKVANTIPSAASMSTDLYGMATLDACQQILKRIQPIKDSLSPDATLKEVAKKAFFERIDLSAHGFFALDNDRCGYDWNKDCPEGFPADLPDNAWKGHPFNYFTQGVAMAEVEIDVLTGDHKTISADVLVDVGSSINPAIDIGQIEGAFIQGMGWATIEEVIYGDDDHTWIRPRARMHTTGPGTYKIPAFNDVPESFNISLLENANNPFAVHSSKAVGEPPFFLGCSVFFAIKDAIIAARGSGGGYFEFRLPATSERIRMACSDDIASECIGSDRDQSSFQPQGSF</sequence>
<evidence type="ECO:0000259" key="18">
    <source>
        <dbReference type="PROSITE" id="PS51387"/>
    </source>
</evidence>
<dbReference type="Gene3D" id="3.90.1170.50">
    <property type="entry name" value="Aldehyde oxidase/xanthine dehydrogenase, a/b hammerhead"/>
    <property type="match status" value="1"/>
</dbReference>
<dbReference type="Gene3D" id="3.30.465.10">
    <property type="match status" value="1"/>
</dbReference>
<keyword evidence="5 15" id="KW-0001">2Fe-2S</keyword>
<dbReference type="FunFam" id="3.30.365.10:FF:000002">
    <property type="entry name" value="Xanthine dehydrogenase oxidase"/>
    <property type="match status" value="1"/>
</dbReference>
<dbReference type="InterPro" id="IPR046867">
    <property type="entry name" value="AldOxase/xan_DH_MoCoBD2"/>
</dbReference>
<dbReference type="Pfam" id="PF00941">
    <property type="entry name" value="FAD_binding_5"/>
    <property type="match status" value="1"/>
</dbReference>
<dbReference type="InterPro" id="IPR036884">
    <property type="entry name" value="2Fe-2S-bd_dom_sf"/>
</dbReference>
<dbReference type="Pfam" id="PF01799">
    <property type="entry name" value="Fer2_2"/>
    <property type="match status" value="1"/>
</dbReference>
<dbReference type="FunFam" id="3.30.365.10:FF:000001">
    <property type="entry name" value="Xanthine dehydrogenase oxidase"/>
    <property type="match status" value="1"/>
</dbReference>
<dbReference type="EC" id="1.17.1.4" evidence="19"/>
<dbReference type="InterPro" id="IPR016167">
    <property type="entry name" value="FAD-bd_PCMH_sub1"/>
</dbReference>
<dbReference type="SMART" id="SM01092">
    <property type="entry name" value="CO_deh_flav_C"/>
    <property type="match status" value="1"/>
</dbReference>
<dbReference type="PROSITE" id="PS51085">
    <property type="entry name" value="2FE2S_FER_2"/>
    <property type="match status" value="1"/>
</dbReference>
<dbReference type="InterPro" id="IPR001041">
    <property type="entry name" value="2Fe-2S_ferredoxin-type"/>
</dbReference>
<comment type="similarity">
    <text evidence="2">Belongs to the xanthine dehydrogenase family.</text>
</comment>
<keyword evidence="8 19" id="KW-0560">Oxidoreductase</keyword>
<evidence type="ECO:0000256" key="1">
    <source>
        <dbReference type="ARBA" id="ARBA00001974"/>
    </source>
</evidence>
<feature type="binding site" evidence="15">
    <location>
        <position position="225"/>
    </location>
    <ligand>
        <name>[2Fe-2S] cluster</name>
        <dbReference type="ChEBI" id="CHEBI:190135"/>
        <label>2</label>
    </ligand>
</feature>
<dbReference type="InterPro" id="IPR012675">
    <property type="entry name" value="Beta-grasp_dom_sf"/>
</dbReference>
<dbReference type="Pfam" id="PF03450">
    <property type="entry name" value="CO_deh_flav_C"/>
    <property type="match status" value="1"/>
</dbReference>
<keyword evidence="6 15" id="KW-0479">Metal-binding</keyword>
<dbReference type="InterPro" id="IPR008274">
    <property type="entry name" value="AldOxase/xan_DH_MoCoBD1"/>
</dbReference>
<gene>
    <name evidence="19" type="ORF">QTG54_005664</name>
</gene>
<dbReference type="SUPFAM" id="SSF47741">
    <property type="entry name" value="CO dehydrogenase ISP C-domain like"/>
    <property type="match status" value="1"/>
</dbReference>
<evidence type="ECO:0000256" key="7">
    <source>
        <dbReference type="ARBA" id="ARBA00022827"/>
    </source>
</evidence>
<comment type="cofactor">
    <cofactor evidence="15">
        <name>Mo-molybdopterin</name>
        <dbReference type="ChEBI" id="CHEBI:71302"/>
    </cofactor>
    <text evidence="15">Binds 1 Mo-molybdopterin (Mo-MPT) cofactor per subunit.</text>
</comment>
<feature type="binding site" evidence="14">
    <location>
        <position position="484"/>
    </location>
    <ligand>
        <name>FAD</name>
        <dbReference type="ChEBI" id="CHEBI:57692"/>
    </ligand>
</feature>
<evidence type="ECO:0000259" key="17">
    <source>
        <dbReference type="PROSITE" id="PS51085"/>
    </source>
</evidence>
<dbReference type="FunFam" id="3.10.20.30:FF:000012">
    <property type="entry name" value="Xanthine dehydrogenase/oxidase"/>
    <property type="match status" value="1"/>
</dbReference>
<keyword evidence="3 15" id="KW-0500">Molybdenum</keyword>
<evidence type="ECO:0000256" key="5">
    <source>
        <dbReference type="ARBA" id="ARBA00022714"/>
    </source>
</evidence>
<feature type="region of interest" description="Disordered" evidence="16">
    <location>
        <begin position="770"/>
        <end position="790"/>
    </location>
</feature>
<dbReference type="PROSITE" id="PS51387">
    <property type="entry name" value="FAD_PCMH"/>
    <property type="match status" value="1"/>
</dbReference>
<feature type="binding site" evidence="15">
    <location>
        <position position="72"/>
    </location>
    <ligand>
        <name>[2Fe-2S] cluster</name>
        <dbReference type="ChEBI" id="CHEBI:190135"/>
        <label>1</label>
    </ligand>
</feature>
<protein>
    <submittedName>
        <fullName evidence="19">Xanthine dehydrogenase</fullName>
        <ecNumber evidence="19">1.17.1.4</ecNumber>
    </submittedName>
</protein>
<feature type="region of interest" description="Disordered" evidence="16">
    <location>
        <begin position="127"/>
        <end position="146"/>
    </location>
</feature>
<dbReference type="InterPro" id="IPR006058">
    <property type="entry name" value="2Fe2S_fd_BS"/>
</dbReference>
<evidence type="ECO:0000256" key="12">
    <source>
        <dbReference type="ARBA" id="ARBA00034078"/>
    </source>
</evidence>
<dbReference type="PANTHER" id="PTHR45444:SF3">
    <property type="entry name" value="XANTHINE DEHYDROGENASE"/>
    <property type="match status" value="1"/>
</dbReference>
<dbReference type="Pfam" id="PF02738">
    <property type="entry name" value="MoCoBD_1"/>
    <property type="match status" value="1"/>
</dbReference>
<dbReference type="Gene3D" id="3.30.43.10">
    <property type="entry name" value="Uridine Diphospho-n-acetylenolpyruvylglucosamine Reductase, domain 2"/>
    <property type="match status" value="1"/>
</dbReference>
<feature type="binding site" evidence="15">
    <location>
        <position position="102"/>
    </location>
    <ligand>
        <name>[2Fe-2S] cluster</name>
        <dbReference type="ChEBI" id="CHEBI:190135"/>
        <label>1</label>
    </ligand>
</feature>
<dbReference type="Proteomes" id="UP001224775">
    <property type="component" value="Unassembled WGS sequence"/>
</dbReference>
<feature type="binding site" evidence="14">
    <location>
        <position position="1110"/>
    </location>
    <ligand>
        <name>substrate</name>
    </ligand>
</feature>
<dbReference type="Pfam" id="PF01315">
    <property type="entry name" value="Ald_Xan_dh_C"/>
    <property type="match status" value="1"/>
</dbReference>
<organism evidence="19 20">
    <name type="scientific">Skeletonema marinoi</name>
    <dbReference type="NCBI Taxonomy" id="267567"/>
    <lineage>
        <taxon>Eukaryota</taxon>
        <taxon>Sar</taxon>
        <taxon>Stramenopiles</taxon>
        <taxon>Ochrophyta</taxon>
        <taxon>Bacillariophyta</taxon>
        <taxon>Coscinodiscophyceae</taxon>
        <taxon>Thalassiosirophycidae</taxon>
        <taxon>Thalassiosirales</taxon>
        <taxon>Skeletonemataceae</taxon>
        <taxon>Skeletonema</taxon>
        <taxon>Skeletonema marinoi-dohrnii complex</taxon>
    </lineage>
</organism>
<evidence type="ECO:0000313" key="20">
    <source>
        <dbReference type="Proteomes" id="UP001224775"/>
    </source>
</evidence>
<dbReference type="PIRSF" id="PIRSF000127">
    <property type="entry name" value="Xanthine_DH"/>
    <property type="match status" value="1"/>
</dbReference>
<keyword evidence="11" id="KW-0520">NAD</keyword>
<dbReference type="InterPro" id="IPR002888">
    <property type="entry name" value="2Fe-2S-bd"/>
</dbReference>
<keyword evidence="4" id="KW-0285">Flavoprotein</keyword>
<feature type="binding site" evidence="15">
    <location>
        <position position="1142"/>
    </location>
    <ligand>
        <name>Mo-molybdopterin</name>
        <dbReference type="ChEBI" id="CHEBI:71302"/>
    </ligand>
    <ligandPart>
        <name>Mo</name>
        <dbReference type="ChEBI" id="CHEBI:28685"/>
    </ligandPart>
</feature>
<feature type="binding site" evidence="15">
    <location>
        <position position="77"/>
    </location>
    <ligand>
        <name>[2Fe-2S] cluster</name>
        <dbReference type="ChEBI" id="CHEBI:190135"/>
        <label>1</label>
    </ligand>
</feature>
<dbReference type="SUPFAM" id="SSF56176">
    <property type="entry name" value="FAD-binding/transporter-associated domain-like"/>
    <property type="match status" value="1"/>
</dbReference>
<evidence type="ECO:0000256" key="10">
    <source>
        <dbReference type="ARBA" id="ARBA00023014"/>
    </source>
</evidence>